<keyword evidence="1" id="KW-0732">Signal</keyword>
<evidence type="ECO:0000313" key="3">
    <source>
        <dbReference type="EMBL" id="WOX29448.1"/>
    </source>
</evidence>
<reference evidence="3 5" key="2">
    <citation type="submission" date="2023-10" db="EMBL/GenBank/DDBJ databases">
        <title>To unveil natural product biosynthetic capacity in Pseudoalteromonas.</title>
        <authorList>
            <person name="Wang J."/>
        </authorList>
    </citation>
    <scope>NUCLEOTIDE SEQUENCE [LARGE SCALE GENOMIC DNA]</scope>
    <source>
        <strain evidence="3 5">DSM 15914</strain>
    </source>
</reference>
<gene>
    <name evidence="2" type="ORF">F9Y85_14615</name>
    <name evidence="3" type="ORF">R5H13_04025</name>
</gene>
<evidence type="ECO:0000313" key="5">
    <source>
        <dbReference type="Proteomes" id="UP001304419"/>
    </source>
</evidence>
<evidence type="ECO:0000313" key="2">
    <source>
        <dbReference type="EMBL" id="NLR22521.1"/>
    </source>
</evidence>
<reference evidence="2" key="1">
    <citation type="submission" date="2019-10" db="EMBL/GenBank/DDBJ databases">
        <authorList>
            <person name="Paulsen S."/>
        </authorList>
    </citation>
    <scope>NUCLEOTIDE SEQUENCE</scope>
    <source>
        <strain evidence="2">LMG 19692</strain>
    </source>
</reference>
<dbReference type="Proteomes" id="UP001304419">
    <property type="component" value="Chromosome 1"/>
</dbReference>
<organism evidence="2 4">
    <name type="scientific">Pseudoalteromonas maricaloris</name>
    <dbReference type="NCBI Taxonomy" id="184924"/>
    <lineage>
        <taxon>Bacteria</taxon>
        <taxon>Pseudomonadati</taxon>
        <taxon>Pseudomonadota</taxon>
        <taxon>Gammaproteobacteria</taxon>
        <taxon>Alteromonadales</taxon>
        <taxon>Pseudoalteromonadaceae</taxon>
        <taxon>Pseudoalteromonas</taxon>
    </lineage>
</organism>
<dbReference type="EMBL" id="WEIA01000009">
    <property type="protein sequence ID" value="NLR22521.1"/>
    <property type="molecule type" value="Genomic_DNA"/>
</dbReference>
<proteinExistence type="predicted"/>
<protein>
    <submittedName>
        <fullName evidence="2">Uncharacterized protein</fullName>
    </submittedName>
</protein>
<name>A0A8I2KN99_9GAMM</name>
<sequence length="184" mass="20434">MLKSLFLLFSLIIFSIPSFVEAKASSICSPSHIEIALKHFSYCQPSEQANKVSFQTFTSDTYSVVISDNSSELTLSWITGAAALAGLPNKYDLTPLEFITRAFNGTFDIQSEDMQKVSAEFGVIDEANVFTATHGAKHIFSSIRPSGVQTAYILQPNSDWLLRLDGKFDINTLMYVVDKLTLMR</sequence>
<evidence type="ECO:0000256" key="1">
    <source>
        <dbReference type="SAM" id="SignalP"/>
    </source>
</evidence>
<feature type="signal peptide" evidence="1">
    <location>
        <begin position="1"/>
        <end position="22"/>
    </location>
</feature>
<accession>A0A8I2KN99</accession>
<keyword evidence="5" id="KW-1185">Reference proteome</keyword>
<dbReference type="EMBL" id="CP137578">
    <property type="protein sequence ID" value="WOX29448.1"/>
    <property type="molecule type" value="Genomic_DNA"/>
</dbReference>
<dbReference type="RefSeq" id="WP_193522094.1">
    <property type="nucleotide sequence ID" value="NZ_CBCSDF010000059.1"/>
</dbReference>
<feature type="chain" id="PRO_5034152922" evidence="1">
    <location>
        <begin position="23"/>
        <end position="184"/>
    </location>
</feature>
<evidence type="ECO:0000313" key="4">
    <source>
        <dbReference type="Proteomes" id="UP000646877"/>
    </source>
</evidence>
<dbReference type="AlphaFoldDB" id="A0A8I2KN99"/>
<dbReference type="Proteomes" id="UP000646877">
    <property type="component" value="Unassembled WGS sequence"/>
</dbReference>